<evidence type="ECO:0000256" key="2">
    <source>
        <dbReference type="ARBA" id="ARBA00023012"/>
    </source>
</evidence>
<dbReference type="SUPFAM" id="SSF52172">
    <property type="entry name" value="CheY-like"/>
    <property type="match status" value="1"/>
</dbReference>
<reference evidence="8 9" key="1">
    <citation type="submission" date="2019-07" db="EMBL/GenBank/DDBJ databases">
        <title>Complete genome sequence of Comamonas sp. NLF 7-7 isolated from livestock.</title>
        <authorList>
            <person name="Kim D.H."/>
            <person name="Kim J.G."/>
        </authorList>
    </citation>
    <scope>NUCLEOTIDE SEQUENCE [LARGE SCALE GENOMIC DNA]</scope>
    <source>
        <strain evidence="8 9">NLF 7-7</strain>
    </source>
</reference>
<proteinExistence type="predicted"/>
<dbReference type="PROSITE" id="PS51755">
    <property type="entry name" value="OMPR_PHOB"/>
    <property type="match status" value="1"/>
</dbReference>
<evidence type="ECO:0000313" key="8">
    <source>
        <dbReference type="EMBL" id="QEA13478.1"/>
    </source>
</evidence>
<evidence type="ECO:0000256" key="5">
    <source>
        <dbReference type="PROSITE-ProRule" id="PRU01091"/>
    </source>
</evidence>
<gene>
    <name evidence="8" type="ORF">FOZ74_10785</name>
</gene>
<dbReference type="CDD" id="cd00383">
    <property type="entry name" value="trans_reg_C"/>
    <property type="match status" value="1"/>
</dbReference>
<feature type="DNA-binding region" description="OmpR/PhoB-type" evidence="5">
    <location>
        <begin position="126"/>
        <end position="225"/>
    </location>
</feature>
<dbReference type="PANTHER" id="PTHR48111:SF40">
    <property type="entry name" value="PHOSPHATE REGULON TRANSCRIPTIONAL REGULATORY PROTEIN PHOB"/>
    <property type="match status" value="1"/>
</dbReference>
<keyword evidence="9" id="KW-1185">Reference proteome</keyword>
<dbReference type="GO" id="GO:0032993">
    <property type="term" value="C:protein-DNA complex"/>
    <property type="evidence" value="ECO:0007669"/>
    <property type="project" value="TreeGrafter"/>
</dbReference>
<dbReference type="CDD" id="cd17574">
    <property type="entry name" value="REC_OmpR"/>
    <property type="match status" value="1"/>
</dbReference>
<dbReference type="Pfam" id="PF00072">
    <property type="entry name" value="Response_reg"/>
    <property type="match status" value="1"/>
</dbReference>
<feature type="modified residue" description="4-aspartylphosphate" evidence="4">
    <location>
        <position position="51"/>
    </location>
</feature>
<evidence type="ECO:0000259" key="7">
    <source>
        <dbReference type="PROSITE" id="PS51755"/>
    </source>
</evidence>
<keyword evidence="2" id="KW-0902">Two-component regulatory system</keyword>
<dbReference type="InterPro" id="IPR039420">
    <property type="entry name" value="WalR-like"/>
</dbReference>
<dbReference type="InterPro" id="IPR036388">
    <property type="entry name" value="WH-like_DNA-bd_sf"/>
</dbReference>
<evidence type="ECO:0000259" key="6">
    <source>
        <dbReference type="PROSITE" id="PS50110"/>
    </source>
</evidence>
<dbReference type="GO" id="GO:0006355">
    <property type="term" value="P:regulation of DNA-templated transcription"/>
    <property type="evidence" value="ECO:0007669"/>
    <property type="project" value="InterPro"/>
</dbReference>
<dbReference type="GO" id="GO:0000156">
    <property type="term" value="F:phosphorelay response regulator activity"/>
    <property type="evidence" value="ECO:0007669"/>
    <property type="project" value="TreeGrafter"/>
</dbReference>
<dbReference type="OrthoDB" id="9802426at2"/>
<name>A0A5B8RXV9_9BURK</name>
<dbReference type="SMART" id="SM00448">
    <property type="entry name" value="REC"/>
    <property type="match status" value="1"/>
</dbReference>
<evidence type="ECO:0000256" key="4">
    <source>
        <dbReference type="PROSITE-ProRule" id="PRU00169"/>
    </source>
</evidence>
<dbReference type="GO" id="GO:0005829">
    <property type="term" value="C:cytosol"/>
    <property type="evidence" value="ECO:0007669"/>
    <property type="project" value="TreeGrafter"/>
</dbReference>
<dbReference type="GO" id="GO:0000976">
    <property type="term" value="F:transcription cis-regulatory region binding"/>
    <property type="evidence" value="ECO:0007669"/>
    <property type="project" value="TreeGrafter"/>
</dbReference>
<dbReference type="SMART" id="SM00862">
    <property type="entry name" value="Trans_reg_C"/>
    <property type="match status" value="1"/>
</dbReference>
<dbReference type="InterPro" id="IPR001789">
    <property type="entry name" value="Sig_transdc_resp-reg_receiver"/>
</dbReference>
<keyword evidence="1 4" id="KW-0597">Phosphoprotein</keyword>
<dbReference type="Proteomes" id="UP000321199">
    <property type="component" value="Chromosome"/>
</dbReference>
<dbReference type="Gene3D" id="6.10.250.690">
    <property type="match status" value="1"/>
</dbReference>
<sequence length="237" mass="26825">MRIAAVDDDPLQLEFYAKALGAQNHGFHGFADAEALRRHLRRETFDLLIVDWQLPDADGPDLVREIRTQYGADMPILFVTLRDSEADLVRGLASGGDDYMTKPVRLAEFNARLNALLRRAWPHSQESTLEFGRYRFHADRRRLEMDGQPLALSEREYDIALLLFTNMGRLLSRDHLREAVWGYSAGVISRSLDTHISRLRALLDLQPASGLVITAVYGIGYRLERVPDPEPACAAQP</sequence>
<dbReference type="Pfam" id="PF00486">
    <property type="entry name" value="Trans_reg_C"/>
    <property type="match status" value="1"/>
</dbReference>
<feature type="domain" description="Response regulatory" evidence="6">
    <location>
        <begin position="2"/>
        <end position="117"/>
    </location>
</feature>
<dbReference type="PROSITE" id="PS50110">
    <property type="entry name" value="RESPONSE_REGULATORY"/>
    <property type="match status" value="1"/>
</dbReference>
<evidence type="ECO:0000256" key="3">
    <source>
        <dbReference type="ARBA" id="ARBA00023125"/>
    </source>
</evidence>
<dbReference type="PANTHER" id="PTHR48111">
    <property type="entry name" value="REGULATOR OF RPOS"/>
    <property type="match status" value="1"/>
</dbReference>
<dbReference type="InterPro" id="IPR011006">
    <property type="entry name" value="CheY-like_superfamily"/>
</dbReference>
<dbReference type="Gene3D" id="3.40.50.2300">
    <property type="match status" value="1"/>
</dbReference>
<dbReference type="KEGG" id="cof:FOZ74_10785"/>
<evidence type="ECO:0000313" key="9">
    <source>
        <dbReference type="Proteomes" id="UP000321199"/>
    </source>
</evidence>
<dbReference type="EMBL" id="CP042344">
    <property type="protein sequence ID" value="QEA13478.1"/>
    <property type="molecule type" value="Genomic_DNA"/>
</dbReference>
<evidence type="ECO:0000256" key="1">
    <source>
        <dbReference type="ARBA" id="ARBA00022553"/>
    </source>
</evidence>
<dbReference type="AlphaFoldDB" id="A0A5B8RXV9"/>
<accession>A0A5B8RXV9</accession>
<protein>
    <submittedName>
        <fullName evidence="8">Response regulator transcription factor</fullName>
    </submittedName>
</protein>
<dbReference type="RefSeq" id="WP_146913070.1">
    <property type="nucleotide sequence ID" value="NZ_CP042344.1"/>
</dbReference>
<keyword evidence="3 5" id="KW-0238">DNA-binding</keyword>
<dbReference type="InterPro" id="IPR001867">
    <property type="entry name" value="OmpR/PhoB-type_DNA-bd"/>
</dbReference>
<organism evidence="8 9">
    <name type="scientific">Comamonas flocculans</name>
    <dbReference type="NCBI Taxonomy" id="2597701"/>
    <lineage>
        <taxon>Bacteria</taxon>
        <taxon>Pseudomonadati</taxon>
        <taxon>Pseudomonadota</taxon>
        <taxon>Betaproteobacteria</taxon>
        <taxon>Burkholderiales</taxon>
        <taxon>Comamonadaceae</taxon>
        <taxon>Comamonas</taxon>
    </lineage>
</organism>
<feature type="domain" description="OmpR/PhoB-type" evidence="7">
    <location>
        <begin position="126"/>
        <end position="225"/>
    </location>
</feature>
<dbReference type="Gene3D" id="1.10.10.10">
    <property type="entry name" value="Winged helix-like DNA-binding domain superfamily/Winged helix DNA-binding domain"/>
    <property type="match status" value="1"/>
</dbReference>